<feature type="domain" description="FecR protein" evidence="2">
    <location>
        <begin position="127"/>
        <end position="220"/>
    </location>
</feature>
<keyword evidence="1" id="KW-0472">Membrane</keyword>
<dbReference type="RefSeq" id="WP_170846948.1">
    <property type="nucleotide sequence ID" value="NZ_FONW01000005.1"/>
</dbReference>
<dbReference type="STRING" id="655355.SAMN05216283_105173"/>
<dbReference type="InterPro" id="IPR032508">
    <property type="entry name" value="FecR_C"/>
</dbReference>
<dbReference type="Pfam" id="PF04773">
    <property type="entry name" value="FecR"/>
    <property type="match status" value="1"/>
</dbReference>
<accession>A0A1I2ICZ1</accession>
<protein>
    <submittedName>
        <fullName evidence="4">FecR family protein</fullName>
    </submittedName>
</protein>
<dbReference type="AlphaFoldDB" id="A0A1I2ICZ1"/>
<reference evidence="4 5" key="1">
    <citation type="submission" date="2016-10" db="EMBL/GenBank/DDBJ databases">
        <authorList>
            <person name="de Groot N.N."/>
        </authorList>
    </citation>
    <scope>NUCLEOTIDE SEQUENCE [LARGE SCALE GENOMIC DNA]</scope>
    <source>
        <strain evidence="4 5">CGMCC 1.9156</strain>
    </source>
</reference>
<proteinExistence type="predicted"/>
<sequence>MKKEDEITTLIQKYLEDSCSAEELDELIHLLNKDGDHQQVEGVLYSHWKNKSSYKNELEKEELDEMLALIHQQMVPAKTRSKTPILRSLKNRFVRVAAVLFIPLLLGTLWLTVDKLQSKQSATMVELETPFGSKIKTTLPDGTEVWQNAGTVLRYPSYFSGKGREVELIGEAYFHVVSDENNPFYVQTKAGKVKVTGTRFNLSAYEEDAYSSVVLEEGEVVFLSGKGQEVRLLPAEQLVYTKQTGALVKQKVDVEKYTAWTEGKLIFRNDPLAEVVQRLERWFHADIELLDPDGSLAKHTFTLTIEHETLPQVLNYITQAADLSLETSGVESFDDSSIQSTQYRISKHKN</sequence>
<dbReference type="Proteomes" id="UP000198964">
    <property type="component" value="Unassembled WGS sequence"/>
</dbReference>
<dbReference type="PANTHER" id="PTHR30273:SF2">
    <property type="entry name" value="PROTEIN FECR"/>
    <property type="match status" value="1"/>
</dbReference>
<keyword evidence="1" id="KW-0812">Transmembrane</keyword>
<evidence type="ECO:0000256" key="1">
    <source>
        <dbReference type="SAM" id="Phobius"/>
    </source>
</evidence>
<dbReference type="EMBL" id="FONW01000005">
    <property type="protein sequence ID" value="SFF38401.1"/>
    <property type="molecule type" value="Genomic_DNA"/>
</dbReference>
<name>A0A1I2ICZ1_9BACT</name>
<evidence type="ECO:0000259" key="2">
    <source>
        <dbReference type="Pfam" id="PF04773"/>
    </source>
</evidence>
<dbReference type="Gene3D" id="2.60.120.1440">
    <property type="match status" value="1"/>
</dbReference>
<dbReference type="InterPro" id="IPR012373">
    <property type="entry name" value="Ferrdict_sens_TM"/>
</dbReference>
<keyword evidence="5" id="KW-1185">Reference proteome</keyword>
<dbReference type="GO" id="GO:0016989">
    <property type="term" value="F:sigma factor antagonist activity"/>
    <property type="evidence" value="ECO:0007669"/>
    <property type="project" value="TreeGrafter"/>
</dbReference>
<evidence type="ECO:0000259" key="3">
    <source>
        <dbReference type="Pfam" id="PF16344"/>
    </source>
</evidence>
<dbReference type="FunFam" id="2.60.120.1440:FF:000001">
    <property type="entry name" value="Putative anti-sigma factor"/>
    <property type="match status" value="1"/>
</dbReference>
<evidence type="ECO:0000313" key="4">
    <source>
        <dbReference type="EMBL" id="SFF38401.1"/>
    </source>
</evidence>
<dbReference type="InterPro" id="IPR006860">
    <property type="entry name" value="FecR"/>
</dbReference>
<gene>
    <name evidence="4" type="ORF">SAMN05216283_105173</name>
</gene>
<dbReference type="Gene3D" id="3.55.50.30">
    <property type="match status" value="1"/>
</dbReference>
<dbReference type="PIRSF" id="PIRSF018266">
    <property type="entry name" value="FecR"/>
    <property type="match status" value="1"/>
</dbReference>
<keyword evidence="1" id="KW-1133">Transmembrane helix</keyword>
<evidence type="ECO:0000313" key="5">
    <source>
        <dbReference type="Proteomes" id="UP000198964"/>
    </source>
</evidence>
<dbReference type="Pfam" id="PF16344">
    <property type="entry name" value="FecR_C"/>
    <property type="match status" value="1"/>
</dbReference>
<feature type="transmembrane region" description="Helical" evidence="1">
    <location>
        <begin position="93"/>
        <end position="113"/>
    </location>
</feature>
<feature type="domain" description="Protein FecR C-terminal" evidence="3">
    <location>
        <begin position="264"/>
        <end position="326"/>
    </location>
</feature>
<organism evidence="4 5">
    <name type="scientific">Sunxiuqinia elliptica</name>
    <dbReference type="NCBI Taxonomy" id="655355"/>
    <lineage>
        <taxon>Bacteria</taxon>
        <taxon>Pseudomonadati</taxon>
        <taxon>Bacteroidota</taxon>
        <taxon>Bacteroidia</taxon>
        <taxon>Marinilabiliales</taxon>
        <taxon>Prolixibacteraceae</taxon>
        <taxon>Sunxiuqinia</taxon>
    </lineage>
</organism>
<dbReference type="PANTHER" id="PTHR30273">
    <property type="entry name" value="PERIPLASMIC SIGNAL SENSOR AND SIGMA FACTOR ACTIVATOR FECR-RELATED"/>
    <property type="match status" value="1"/>
</dbReference>